<reference evidence="3 4" key="1">
    <citation type="journal article" date="2013" name="Genome Biol. Evol.">
        <title>Genomes of Stigonematalean cyanobacteria (subsection V) and the evolution of oxygenic photosynthesis from prokaryotes to plastids.</title>
        <authorList>
            <person name="Dagan T."/>
            <person name="Roettger M."/>
            <person name="Stucken K."/>
            <person name="Landan G."/>
            <person name="Koch R."/>
            <person name="Major P."/>
            <person name="Gould S.B."/>
            <person name="Goremykin V.V."/>
            <person name="Rippka R."/>
            <person name="Tandeau de Marsac N."/>
            <person name="Gugger M."/>
            <person name="Lockhart P.J."/>
            <person name="Allen J.F."/>
            <person name="Brune I."/>
            <person name="Maus I."/>
            <person name="Puhler A."/>
            <person name="Martin W.F."/>
        </authorList>
    </citation>
    <scope>NUCLEOTIDE SEQUENCE [LARGE SCALE GENOMIC DNA]</scope>
    <source>
        <strain evidence="3 4">PCC 7110</strain>
    </source>
</reference>
<dbReference type="EMBL" id="ANNX02000012">
    <property type="protein sequence ID" value="KYC43698.1"/>
    <property type="molecule type" value="Genomic_DNA"/>
</dbReference>
<feature type="domain" description="Putative glycogen debranching enzyme N-terminal" evidence="1">
    <location>
        <begin position="12"/>
        <end position="202"/>
    </location>
</feature>
<protein>
    <submittedName>
        <fullName evidence="3">Amylo-alpha-1,6-glucosidase</fullName>
    </submittedName>
</protein>
<dbReference type="STRING" id="128403.WA1_00580"/>
<feature type="domain" description="Mannosylglycerate hydrolase MGH1-like glycoside hydrolase" evidence="2">
    <location>
        <begin position="450"/>
        <end position="601"/>
    </location>
</feature>
<dbReference type="GO" id="GO:0005975">
    <property type="term" value="P:carbohydrate metabolic process"/>
    <property type="evidence" value="ECO:0007669"/>
    <property type="project" value="InterPro"/>
</dbReference>
<dbReference type="Pfam" id="PF14742">
    <property type="entry name" value="GDE_N_bis"/>
    <property type="match status" value="1"/>
</dbReference>
<dbReference type="AlphaFoldDB" id="A0A139XG84"/>
<dbReference type="InterPro" id="IPR054491">
    <property type="entry name" value="MGH1-like_GH"/>
</dbReference>
<dbReference type="Pfam" id="PF22422">
    <property type="entry name" value="MGH1-like_GH"/>
    <property type="match status" value="1"/>
</dbReference>
<dbReference type="InterPro" id="IPR032856">
    <property type="entry name" value="GDE_N_bis"/>
</dbReference>
<keyword evidence="4" id="KW-1185">Reference proteome</keyword>
<sequence>MRISVGKPILTINHGSTFMVTDLSGQINPNAYLGIFSNDTRFLSHYVCYIDGHNWIRLSSTTTTYYAARVYLTNPEFVSRNGKTPEGSIALIISRVVENGIYEELDLTNYGLEAVSFNLEIALRSDFADIFEVQSCQFVRRGYVETEWDAEHNELHTSYTNSDFYRCLIYQPYQFTSQPHYANGRITFEVRLKPGEKWQACCKYILVNNERIREEPINLSYAAAVNPDIINTEVEQLYCQWVNSATEIASPDDHLNQLYRQSIEDIGALRLYAYDFAPDVWLPVAGVPKFVTLFGRDSLIISLQNVIVHPGFARGALKKLAQLQAKEIEDWRDAQPGKILHEIRHGELAHFKQIPHTPYYGTADATPLFLIVLHETWKWLGDDSMLRDYRDVALRCLEWIDKYGDLDGDGFQEYKTRSPRGIENQGWKDSGDAVVYADGSQVKAPKALCELQGYVFDAWMRMAEAFEVLGEGEFSTELRTKAAKLRTQFEERFWCEDIGFYAFALDPDKRPVKTIASNPGHCLWSGIISPERAKCVAKRLFAPDMWSGWGIRTLSTQNQAYNPFSYHRGSVWPHDNSIIALGLKRYGFAQEAAHVARGIFEAGSYFSNYRLPELYAGVEREPGSFPVPYIQANVPHGWAAASVFQLLQAILGLQADAPNNCLYVDPYLPENLPELTLRHMEVGKAHVDLRFWREGDTTCWDATVQSGKVEVKEQAWQPWTSISLEEYSF</sequence>
<dbReference type="OrthoDB" id="9759959at2"/>
<proteinExistence type="predicted"/>
<organism evidence="3 4">
    <name type="scientific">Scytonema hofmannii PCC 7110</name>
    <dbReference type="NCBI Taxonomy" id="128403"/>
    <lineage>
        <taxon>Bacteria</taxon>
        <taxon>Bacillati</taxon>
        <taxon>Cyanobacteriota</taxon>
        <taxon>Cyanophyceae</taxon>
        <taxon>Nostocales</taxon>
        <taxon>Scytonemataceae</taxon>
        <taxon>Scytonema</taxon>
    </lineage>
</organism>
<dbReference type="InterPro" id="IPR012341">
    <property type="entry name" value="6hp_glycosidase-like_sf"/>
</dbReference>
<dbReference type="RefSeq" id="WP_017742173.1">
    <property type="nucleotide sequence ID" value="NZ_KQ976354.1"/>
</dbReference>
<evidence type="ECO:0000259" key="1">
    <source>
        <dbReference type="Pfam" id="PF14742"/>
    </source>
</evidence>
<dbReference type="Proteomes" id="UP000076925">
    <property type="component" value="Unassembled WGS sequence"/>
</dbReference>
<gene>
    <name evidence="3" type="ORF">WA1_00580</name>
</gene>
<evidence type="ECO:0000259" key="2">
    <source>
        <dbReference type="Pfam" id="PF22422"/>
    </source>
</evidence>
<evidence type="ECO:0000313" key="3">
    <source>
        <dbReference type="EMBL" id="KYC43698.1"/>
    </source>
</evidence>
<name>A0A139XG84_9CYAN</name>
<evidence type="ECO:0000313" key="4">
    <source>
        <dbReference type="Proteomes" id="UP000076925"/>
    </source>
</evidence>
<comment type="caution">
    <text evidence="3">The sequence shown here is derived from an EMBL/GenBank/DDBJ whole genome shotgun (WGS) entry which is preliminary data.</text>
</comment>
<dbReference type="InterPro" id="IPR008928">
    <property type="entry name" value="6-hairpin_glycosidase_sf"/>
</dbReference>
<dbReference type="SUPFAM" id="SSF48208">
    <property type="entry name" value="Six-hairpin glycosidases"/>
    <property type="match status" value="1"/>
</dbReference>
<dbReference type="Gene3D" id="1.50.10.10">
    <property type="match status" value="1"/>
</dbReference>
<accession>A0A139XG84</accession>